<keyword evidence="1" id="KW-1133">Transmembrane helix</keyword>
<proteinExistence type="predicted"/>
<dbReference type="AlphaFoldDB" id="A0A2I0GTA9"/>
<organism evidence="2 3">
    <name type="scientific">Punica granatum</name>
    <name type="common">Pomegranate</name>
    <dbReference type="NCBI Taxonomy" id="22663"/>
    <lineage>
        <taxon>Eukaryota</taxon>
        <taxon>Viridiplantae</taxon>
        <taxon>Streptophyta</taxon>
        <taxon>Embryophyta</taxon>
        <taxon>Tracheophyta</taxon>
        <taxon>Spermatophyta</taxon>
        <taxon>Magnoliopsida</taxon>
        <taxon>eudicotyledons</taxon>
        <taxon>Gunneridae</taxon>
        <taxon>Pentapetalae</taxon>
        <taxon>rosids</taxon>
        <taxon>malvids</taxon>
        <taxon>Myrtales</taxon>
        <taxon>Lythraceae</taxon>
        <taxon>Punica</taxon>
    </lineage>
</organism>
<evidence type="ECO:0000313" key="3">
    <source>
        <dbReference type="Proteomes" id="UP000233551"/>
    </source>
</evidence>
<protein>
    <submittedName>
        <fullName evidence="2">Uncharacterized protein</fullName>
    </submittedName>
</protein>
<accession>A0A2I0GTA9</accession>
<evidence type="ECO:0000313" key="2">
    <source>
        <dbReference type="EMBL" id="PKH76098.1"/>
    </source>
</evidence>
<evidence type="ECO:0000256" key="1">
    <source>
        <dbReference type="SAM" id="Phobius"/>
    </source>
</evidence>
<keyword evidence="1" id="KW-0472">Membrane</keyword>
<reference evidence="2 3" key="1">
    <citation type="submission" date="2017-11" db="EMBL/GenBank/DDBJ databases">
        <title>De-novo sequencing of pomegranate (Punica granatum L.) genome.</title>
        <authorList>
            <person name="Akparov Z."/>
            <person name="Amiraslanov A."/>
            <person name="Hajiyeva S."/>
            <person name="Abbasov M."/>
            <person name="Kaur K."/>
            <person name="Hamwieh A."/>
            <person name="Solovyev V."/>
            <person name="Salamov A."/>
            <person name="Braich B."/>
            <person name="Kosarev P."/>
            <person name="Mahmoud A."/>
            <person name="Hajiyev E."/>
            <person name="Babayeva S."/>
            <person name="Izzatullayeva V."/>
            <person name="Mammadov A."/>
            <person name="Mammadov A."/>
            <person name="Sharifova S."/>
            <person name="Ojaghi J."/>
            <person name="Eynullazada K."/>
            <person name="Bayramov B."/>
            <person name="Abdulazimova A."/>
            <person name="Shahmuradov I."/>
        </authorList>
    </citation>
    <scope>NUCLEOTIDE SEQUENCE [LARGE SCALE GENOMIC DNA]</scope>
    <source>
        <strain evidence="3">cv. AG2017</strain>
        <tissue evidence="2">Leaf</tissue>
    </source>
</reference>
<keyword evidence="3" id="KW-1185">Reference proteome</keyword>
<dbReference type="Proteomes" id="UP000233551">
    <property type="component" value="Unassembled WGS sequence"/>
</dbReference>
<name>A0A2I0GTA9_PUNGR</name>
<dbReference type="EMBL" id="PGOL01044311">
    <property type="protein sequence ID" value="PKH76098.1"/>
    <property type="molecule type" value="Genomic_DNA"/>
</dbReference>
<comment type="caution">
    <text evidence="2">The sequence shown here is derived from an EMBL/GenBank/DDBJ whole genome shotgun (WGS) entry which is preliminary data.</text>
</comment>
<sequence>EKITRASFADGVLLAAVTLPGVLLAAIASLPSVRVENLCRSYAEQTREWSARRCGNRLASLSLKTTLFVADEKRLKLVGGEGLATVGREDLPRRRSG</sequence>
<feature type="transmembrane region" description="Helical" evidence="1">
    <location>
        <begin position="12"/>
        <end position="30"/>
    </location>
</feature>
<keyword evidence="1" id="KW-0812">Transmembrane</keyword>
<gene>
    <name evidence="2" type="ORF">CRG98_050035</name>
</gene>
<feature type="non-terminal residue" evidence="2">
    <location>
        <position position="1"/>
    </location>
</feature>